<dbReference type="PANTHER" id="PTHR47331:SF5">
    <property type="entry name" value="RIBONUCLEASE H"/>
    <property type="match status" value="1"/>
</dbReference>
<dbReference type="InterPro" id="IPR005312">
    <property type="entry name" value="DUF1759"/>
</dbReference>
<accession>A0A6G0VWX9</accession>
<reference evidence="1 2" key="1">
    <citation type="submission" date="2019-08" db="EMBL/GenBank/DDBJ databases">
        <title>Whole genome of Aphis craccivora.</title>
        <authorList>
            <person name="Voronova N.V."/>
            <person name="Shulinski R.S."/>
            <person name="Bandarenka Y.V."/>
            <person name="Zhorov D.G."/>
            <person name="Warner D."/>
        </authorList>
    </citation>
    <scope>NUCLEOTIDE SEQUENCE [LARGE SCALE GENOMIC DNA]</scope>
    <source>
        <strain evidence="1">180601</strain>
        <tissue evidence="1">Whole Body</tissue>
    </source>
</reference>
<gene>
    <name evidence="1" type="ORF">FWK35_00037290</name>
</gene>
<sequence>MPLSATDANRAERALKRSILRRDNTVAQFNKLSQLSENIEHDRDQKTLFRLKLRDLDSLLANFHADQDDILDQLIMLSREEEYAKVHASIESTVSDQFYRVQVLATNFDLQVDQTIQSNTSRNLNSNIQLPKIQLPQFNGELPEWRSFRDTFTSLVHENSQLSDIEKFHYLISCLSGHALPIVRSVPLTGANYLVAWEALNTRLDNKRLLVNCYLDAMFAFCPLNNESLSGLKRFLDTFQQNIAAINALGVEDLAGFLLFYIASRCLDAQSKRLFESEQHANETTTIDILLTFVQNRCQILQNATSMLSHKQPESSKRSHNKASLLTSNTFDQVHQKSFKSASQNINNIPSGNSTNDDVSFAGTTSTSSTVVLGTAVVHIRNSSGFWSPIRVLIDSGSQISVITNACVTRLGLPRRHCKTTVVGLAHTPVCDTKGVTYCTIKPEHSNSPLISCEPIIMSKITGSTPSVRLNSSIRRIYTDIQFADPNFDVPGPVDFLLGADIHSFILKDGGRVIHTNCLPSVYETIIGWILSGKSMSNDKSPLTSLMLTAEPSIDQLLQSFWSMEEPSPPTAPFTDDDICEELFSRTTKRDENGRYVLSFPFRSDPSLLGDSYHMDLSRFYNLERKLQRDTKLYNEYRAFMSEYEQLGHMKRVSVKGKYFIPHHAVVKYVADQLKLSVVFDASANSTSQTSLNKLLYIGPIGVTSPLC</sequence>
<dbReference type="InterPro" id="IPR001969">
    <property type="entry name" value="Aspartic_peptidase_AS"/>
</dbReference>
<keyword evidence="2" id="KW-1185">Reference proteome</keyword>
<dbReference type="OrthoDB" id="6629365at2759"/>
<protein>
    <submittedName>
        <fullName evidence="1">DUF1758 domain-containing protein</fullName>
    </submittedName>
</protein>
<dbReference type="PROSITE" id="PS00141">
    <property type="entry name" value="ASP_PROTEASE"/>
    <property type="match status" value="1"/>
</dbReference>
<dbReference type="Pfam" id="PF03564">
    <property type="entry name" value="DUF1759"/>
    <property type="match status" value="1"/>
</dbReference>
<evidence type="ECO:0000313" key="2">
    <source>
        <dbReference type="Proteomes" id="UP000478052"/>
    </source>
</evidence>
<dbReference type="AlphaFoldDB" id="A0A6G0VWX9"/>
<dbReference type="GO" id="GO:0004190">
    <property type="term" value="F:aspartic-type endopeptidase activity"/>
    <property type="evidence" value="ECO:0007669"/>
    <property type="project" value="InterPro"/>
</dbReference>
<dbReference type="GO" id="GO:0006508">
    <property type="term" value="P:proteolysis"/>
    <property type="evidence" value="ECO:0007669"/>
    <property type="project" value="InterPro"/>
</dbReference>
<evidence type="ECO:0000313" key="1">
    <source>
        <dbReference type="EMBL" id="KAF0711698.1"/>
    </source>
</evidence>
<comment type="caution">
    <text evidence="1">The sequence shown here is derived from an EMBL/GenBank/DDBJ whole genome shotgun (WGS) entry which is preliminary data.</text>
</comment>
<dbReference type="Proteomes" id="UP000478052">
    <property type="component" value="Unassembled WGS sequence"/>
</dbReference>
<dbReference type="EMBL" id="VUJU01011175">
    <property type="protein sequence ID" value="KAF0711698.1"/>
    <property type="molecule type" value="Genomic_DNA"/>
</dbReference>
<organism evidence="1 2">
    <name type="scientific">Aphis craccivora</name>
    <name type="common">Cowpea aphid</name>
    <dbReference type="NCBI Taxonomy" id="307492"/>
    <lineage>
        <taxon>Eukaryota</taxon>
        <taxon>Metazoa</taxon>
        <taxon>Ecdysozoa</taxon>
        <taxon>Arthropoda</taxon>
        <taxon>Hexapoda</taxon>
        <taxon>Insecta</taxon>
        <taxon>Pterygota</taxon>
        <taxon>Neoptera</taxon>
        <taxon>Paraneoptera</taxon>
        <taxon>Hemiptera</taxon>
        <taxon>Sternorrhyncha</taxon>
        <taxon>Aphidomorpha</taxon>
        <taxon>Aphidoidea</taxon>
        <taxon>Aphididae</taxon>
        <taxon>Aphidini</taxon>
        <taxon>Aphis</taxon>
        <taxon>Aphis</taxon>
    </lineage>
</organism>
<dbReference type="Gene3D" id="2.40.70.10">
    <property type="entry name" value="Acid Proteases"/>
    <property type="match status" value="1"/>
</dbReference>
<name>A0A6G0VWX9_APHCR</name>
<dbReference type="PANTHER" id="PTHR47331">
    <property type="entry name" value="PHD-TYPE DOMAIN-CONTAINING PROTEIN"/>
    <property type="match status" value="1"/>
</dbReference>
<dbReference type="InterPro" id="IPR021109">
    <property type="entry name" value="Peptidase_aspartic_dom_sf"/>
</dbReference>
<proteinExistence type="predicted"/>